<dbReference type="SUPFAM" id="SSF56219">
    <property type="entry name" value="DNase I-like"/>
    <property type="match status" value="1"/>
</dbReference>
<protein>
    <submittedName>
        <fullName evidence="3">Uncharacterized protein</fullName>
    </submittedName>
</protein>
<dbReference type="PANTHER" id="PTHR19446">
    <property type="entry name" value="REVERSE TRANSCRIPTASES"/>
    <property type="match status" value="1"/>
</dbReference>
<dbReference type="SUPFAM" id="SSF53098">
    <property type="entry name" value="Ribonuclease H-like"/>
    <property type="match status" value="1"/>
</dbReference>
<dbReference type="CDD" id="cd09276">
    <property type="entry name" value="Rnase_HI_RT_non_LTR"/>
    <property type="match status" value="1"/>
</dbReference>
<dbReference type="SUPFAM" id="SSF56672">
    <property type="entry name" value="DNA/RNA polymerases"/>
    <property type="match status" value="1"/>
</dbReference>
<name>A0ABM1ZCS9_AEDAL</name>
<sequence length="1091" mass="124453">MSVYAAPNISHFALKQGVESLLQAVRGYRKVLVGGDFNAHHSAWDPRHQDNKGAALFDLINDEAYILLNEGQMTFVPVELNKSPSAIDLVLVSPGLFDDARMKVLNYGIGSRHLAIETVVQLAQRRPNGYFINKTKIAEEFSKISVYEVVSYSDLQGQSKIISKKAKQPDKHVPKFWWSDEVELAWNEKNEARTRFNRSGDLESLLDLRKKETIFKRKKQESSRKRFEEFVASFDPRTPAKTIWNQLGKLTGKKKKRENVLVHDDLQMAQQFLNKYFPFETNIAPIPSYLPNYDILTSSFWIRFLSKKSSHSAPGPDGIAYSSLKLLNAEVRDSIIMDMNHIWRSGVVPENLKSIKVVAIPKPGKDPESIEGVRPLSMLNCGMKILNAAVLEKLQQHIEIRNILPRLSFGFRKGMSTVGCLEYVTNKLFLAKREKNLAAIIFIDLSNAFNAIKLDKLEQCMLSFGLPPEFPSWVLAFLADRKIQLQVGADTLTRHVSQGLPQGDILSPTLFNIYTANLHSIRVEGVELVQYADDFAVMIEGRDLEEINERGNQFMERFVEAADELNFTINAQKTKAILFLNSPKVLNIHIGTDVIETVNFHKYLGLLIDRSLRFGAHLRDLSKQAADRLNMLKVISGTKYGSHPATLGMAYNAFFRGFIEYGSSIYSSACKTNLERIDVINNACLRRITGCTKTTPRNTLQAIAAQPPLQFRRLKVVGKQVVKHYYRKTPVWEQINNCDVLDESKRYTYIEQIAAQHAEIFQDMTCAVSATPLSGSVDISTTLNEELWPKKQTNIRVLRQLTLSLIHGKYRNRPIIYTDASSNGMECGIGVFHEPSNTRLSLKLSNFVCIMSAEIQAIFIALQYINRNGISNGVIMTDSRVGCEFILDQMDKKVRDYLINQILVLAAATMTSIQWIPGHTGVRGNEMADQLAKQALERDIICINKILLHDAVWYFQRRSEEGAQQWYLDYSSELGKGRKYFQIQNTIPHRPWHFKLDLNNKEVRTLNRLLSGHDFSRYWLFKMKLADDCICESCDVTEDAEHIIFYCVKYAATRNKYGLDNFCNIYNVWDRKNIDLLRDVVSFLKEINSKI</sequence>
<dbReference type="InterPro" id="IPR036397">
    <property type="entry name" value="RNaseH_sf"/>
</dbReference>
<dbReference type="InterPro" id="IPR036691">
    <property type="entry name" value="Endo/exonu/phosph_ase_sf"/>
</dbReference>
<dbReference type="InterPro" id="IPR000477">
    <property type="entry name" value="RT_dom"/>
</dbReference>
<dbReference type="CDD" id="cd01650">
    <property type="entry name" value="RT_nLTR_like"/>
    <property type="match status" value="1"/>
</dbReference>
<organism evidence="3 4">
    <name type="scientific">Aedes albopictus</name>
    <name type="common">Asian tiger mosquito</name>
    <name type="synonym">Stegomyia albopicta</name>
    <dbReference type="NCBI Taxonomy" id="7160"/>
    <lineage>
        <taxon>Eukaryota</taxon>
        <taxon>Metazoa</taxon>
        <taxon>Ecdysozoa</taxon>
        <taxon>Arthropoda</taxon>
        <taxon>Hexapoda</taxon>
        <taxon>Insecta</taxon>
        <taxon>Pterygota</taxon>
        <taxon>Neoptera</taxon>
        <taxon>Endopterygota</taxon>
        <taxon>Diptera</taxon>
        <taxon>Nematocera</taxon>
        <taxon>Culicoidea</taxon>
        <taxon>Culicidae</taxon>
        <taxon>Culicinae</taxon>
        <taxon>Aedini</taxon>
        <taxon>Aedes</taxon>
        <taxon>Stegomyia</taxon>
    </lineage>
</organism>
<dbReference type="PROSITE" id="PS50878">
    <property type="entry name" value="RT_POL"/>
    <property type="match status" value="1"/>
</dbReference>
<feature type="domain" description="Reverse transcriptase" evidence="1">
    <location>
        <begin position="341"/>
        <end position="608"/>
    </location>
</feature>
<dbReference type="InterPro" id="IPR012337">
    <property type="entry name" value="RNaseH-like_sf"/>
</dbReference>
<dbReference type="InterPro" id="IPR002156">
    <property type="entry name" value="RNaseH_domain"/>
</dbReference>
<dbReference type="InterPro" id="IPR043502">
    <property type="entry name" value="DNA/RNA_pol_sf"/>
</dbReference>
<dbReference type="Gene3D" id="3.60.10.10">
    <property type="entry name" value="Endonuclease/exonuclease/phosphatase"/>
    <property type="match status" value="1"/>
</dbReference>
<evidence type="ECO:0000313" key="3">
    <source>
        <dbReference type="EnsemblMetazoa" id="AALFPA23_017285.P25206"/>
    </source>
</evidence>
<dbReference type="Pfam" id="PF00075">
    <property type="entry name" value="RNase_H"/>
    <property type="match status" value="1"/>
</dbReference>
<accession>A0ABM1ZCS9</accession>
<dbReference type="RefSeq" id="XP_029717327.2">
    <property type="nucleotide sequence ID" value="XM_029861467.2"/>
</dbReference>
<dbReference type="Proteomes" id="UP000069940">
    <property type="component" value="Unassembled WGS sequence"/>
</dbReference>
<feature type="domain" description="RNase H type-1" evidence="2">
    <location>
        <begin position="810"/>
        <end position="937"/>
    </location>
</feature>
<dbReference type="Gene3D" id="3.30.420.10">
    <property type="entry name" value="Ribonuclease H-like superfamily/Ribonuclease H"/>
    <property type="match status" value="1"/>
</dbReference>
<evidence type="ECO:0000259" key="1">
    <source>
        <dbReference type="PROSITE" id="PS50878"/>
    </source>
</evidence>
<evidence type="ECO:0000259" key="2">
    <source>
        <dbReference type="PROSITE" id="PS50879"/>
    </source>
</evidence>
<dbReference type="InterPro" id="IPR005135">
    <property type="entry name" value="Endo/exonuclease/phosphatase"/>
</dbReference>
<keyword evidence="4" id="KW-1185">Reference proteome</keyword>
<dbReference type="Pfam" id="PF00078">
    <property type="entry name" value="RVT_1"/>
    <property type="match status" value="1"/>
</dbReference>
<dbReference type="GeneID" id="115260552"/>
<proteinExistence type="predicted"/>
<dbReference type="PROSITE" id="PS50879">
    <property type="entry name" value="RNASE_H_1"/>
    <property type="match status" value="1"/>
</dbReference>
<dbReference type="EnsemblMetazoa" id="AALFPA23_017285.R25206">
    <property type="protein sequence ID" value="AALFPA23_017285.P25206"/>
    <property type="gene ID" value="AALFPA23_017285"/>
</dbReference>
<reference evidence="3" key="2">
    <citation type="submission" date="2025-05" db="UniProtKB">
        <authorList>
            <consortium name="EnsemblMetazoa"/>
        </authorList>
    </citation>
    <scope>IDENTIFICATION</scope>
    <source>
        <strain evidence="3">Foshan</strain>
    </source>
</reference>
<dbReference type="Pfam" id="PF14529">
    <property type="entry name" value="Exo_endo_phos_2"/>
    <property type="match status" value="1"/>
</dbReference>
<evidence type="ECO:0000313" key="4">
    <source>
        <dbReference type="Proteomes" id="UP000069940"/>
    </source>
</evidence>
<reference evidence="4" key="1">
    <citation type="journal article" date="2015" name="Proc. Natl. Acad. Sci. U.S.A.">
        <title>Genome sequence of the Asian Tiger mosquito, Aedes albopictus, reveals insights into its biology, genetics, and evolution.</title>
        <authorList>
            <person name="Chen X.G."/>
            <person name="Jiang X."/>
            <person name="Gu J."/>
            <person name="Xu M."/>
            <person name="Wu Y."/>
            <person name="Deng Y."/>
            <person name="Zhang C."/>
            <person name="Bonizzoni M."/>
            <person name="Dermauw W."/>
            <person name="Vontas J."/>
            <person name="Armbruster P."/>
            <person name="Huang X."/>
            <person name="Yang Y."/>
            <person name="Zhang H."/>
            <person name="He W."/>
            <person name="Peng H."/>
            <person name="Liu Y."/>
            <person name="Wu K."/>
            <person name="Chen J."/>
            <person name="Lirakis M."/>
            <person name="Topalis P."/>
            <person name="Van Leeuwen T."/>
            <person name="Hall A.B."/>
            <person name="Jiang X."/>
            <person name="Thorpe C."/>
            <person name="Mueller R.L."/>
            <person name="Sun C."/>
            <person name="Waterhouse R.M."/>
            <person name="Yan G."/>
            <person name="Tu Z.J."/>
            <person name="Fang X."/>
            <person name="James A.A."/>
        </authorList>
    </citation>
    <scope>NUCLEOTIDE SEQUENCE [LARGE SCALE GENOMIC DNA]</scope>
    <source>
        <strain evidence="4">Foshan</strain>
    </source>
</reference>